<keyword evidence="8" id="KW-1185">Reference proteome</keyword>
<evidence type="ECO:0000256" key="3">
    <source>
        <dbReference type="ARBA" id="ARBA00022801"/>
    </source>
</evidence>
<dbReference type="InterPro" id="IPR036505">
    <property type="entry name" value="Amidase/PGRP_sf"/>
</dbReference>
<dbReference type="SUPFAM" id="SSF53955">
    <property type="entry name" value="Lysozyme-like"/>
    <property type="match status" value="1"/>
</dbReference>
<dbReference type="InterPro" id="IPR002502">
    <property type="entry name" value="Amidase_domain"/>
</dbReference>
<organism evidence="7 8">
    <name type="scientific">Streptantibioticus silvisoli</name>
    <dbReference type="NCBI Taxonomy" id="2705255"/>
    <lineage>
        <taxon>Bacteria</taxon>
        <taxon>Bacillati</taxon>
        <taxon>Actinomycetota</taxon>
        <taxon>Actinomycetes</taxon>
        <taxon>Kitasatosporales</taxon>
        <taxon>Streptomycetaceae</taxon>
        <taxon>Streptantibioticus</taxon>
    </lineage>
</organism>
<keyword evidence="3" id="KW-0378">Hydrolase</keyword>
<evidence type="ECO:0000256" key="5">
    <source>
        <dbReference type="SAM" id="SignalP"/>
    </source>
</evidence>
<evidence type="ECO:0000256" key="1">
    <source>
        <dbReference type="ARBA" id="ARBA00001561"/>
    </source>
</evidence>
<comment type="catalytic activity">
    <reaction evidence="1">
        <text>Hydrolyzes the link between N-acetylmuramoyl residues and L-amino acid residues in certain cell-wall glycopeptides.</text>
        <dbReference type="EC" id="3.5.1.28"/>
    </reaction>
</comment>
<keyword evidence="5" id="KW-0732">Signal</keyword>
<dbReference type="PANTHER" id="PTHR30417">
    <property type="entry name" value="N-ACETYLMURAMOYL-L-ALANINE AMIDASE AMID"/>
    <property type="match status" value="1"/>
</dbReference>
<dbReference type="EC" id="3.5.1.28" evidence="2"/>
<evidence type="ECO:0000259" key="6">
    <source>
        <dbReference type="SMART" id="SM00644"/>
    </source>
</evidence>
<protein>
    <recommendedName>
        <fullName evidence="2">N-acetylmuramoyl-L-alanine amidase</fullName>
        <ecNumber evidence="2">3.5.1.28</ecNumber>
    </recommendedName>
</protein>
<dbReference type="SMART" id="SM00644">
    <property type="entry name" value="Ami_2"/>
    <property type="match status" value="1"/>
</dbReference>
<dbReference type="InterPro" id="IPR023346">
    <property type="entry name" value="Lysozyme-like_dom_sf"/>
</dbReference>
<accession>A0ABT6W4G1</accession>
<dbReference type="CDD" id="cd06583">
    <property type="entry name" value="PGRP"/>
    <property type="match status" value="1"/>
</dbReference>
<dbReference type="InterPro" id="IPR051206">
    <property type="entry name" value="NAMLAA_amidase_2"/>
</dbReference>
<evidence type="ECO:0000256" key="4">
    <source>
        <dbReference type="ARBA" id="ARBA00023316"/>
    </source>
</evidence>
<dbReference type="Pfam" id="PF01510">
    <property type="entry name" value="Amidase_2"/>
    <property type="match status" value="1"/>
</dbReference>
<dbReference type="SUPFAM" id="SSF55846">
    <property type="entry name" value="N-acetylmuramoyl-L-alanine amidase-like"/>
    <property type="match status" value="1"/>
</dbReference>
<sequence length="641" mass="66198">MHRQPLRKLMTSALAAGALAAGCVALLPATAQARGTAGAAQGAGGVTAEQADFSAASARYHVPVPVLLAVAYQESQWASHTGQYNTSGGFGPMDLTDVTAAMVSGGGTGAAGRAALGTFTADPALHTLTAAAKLSGLPAARLRDDTAGNILGGAALLASYEKALTGGTSADPADWYGAVARYSGSPDRKAAASFADGVFARVRDGARLTTPEGQRVALAADGSVRPATGQLAALRLKADDTTAAECPVDLDCQFLPADPSNYQAANRPTDGMKVRYIVIHDTESSYQSAIDSFQAPGNGDAANYVMRSSDGAVTQMVPDKDVAFQAGNYWFNMHSIGIEHEGFAAHGATWYTRTQYQNTADLVTYLAARYGIPLDRQHIIGHDNVPGPLEGYVAGMHWDPGPYWDWSSFMSLLGAPVDGGPHGVGAVGSAVTITPSFAANEQTVDVCPADDPTGDTTTCTDQTQASNFLYVRTAASATAPLVADPALHPGASAGTDDISDWGDTVSQGQQFVVAGVSGDWTAIWYSGQKVWFYNPGGVNTTPACGVRIVGAAGGAAVSVYGEGYPQPSEYPAGLSPSTEDPLTAYSIPAGQSYVSTAAPVSTDDFFSSSDTLVTGAGQLYTIQYDHRLVLVNASDVSVHTR</sequence>
<feature type="chain" id="PRO_5047295551" description="N-acetylmuramoyl-L-alanine amidase" evidence="5">
    <location>
        <begin position="34"/>
        <end position="641"/>
    </location>
</feature>
<evidence type="ECO:0000313" key="8">
    <source>
        <dbReference type="Proteomes" id="UP001156398"/>
    </source>
</evidence>
<reference evidence="7 8" key="1">
    <citation type="submission" date="2023-05" db="EMBL/GenBank/DDBJ databases">
        <title>Streptantibioticus silvisoli sp. nov., acidotolerant actinomycetes 1 from pine litter.</title>
        <authorList>
            <person name="Swiecimska M."/>
            <person name="Golinska P."/>
            <person name="Sangal V."/>
            <person name="Wachnowicz B."/>
            <person name="Goodfellow M."/>
        </authorList>
    </citation>
    <scope>NUCLEOTIDE SEQUENCE [LARGE SCALE GENOMIC DNA]</scope>
    <source>
        <strain evidence="7 8">SL54</strain>
    </source>
</reference>
<dbReference type="RefSeq" id="WP_271323002.1">
    <property type="nucleotide sequence ID" value="NZ_JAAGKO020000039.1"/>
</dbReference>
<dbReference type="PANTHER" id="PTHR30417:SF1">
    <property type="entry name" value="N-ACETYLMURAMOYL-L-ALANINE AMIDASE AMID"/>
    <property type="match status" value="1"/>
</dbReference>
<feature type="signal peptide" evidence="5">
    <location>
        <begin position="1"/>
        <end position="33"/>
    </location>
</feature>
<dbReference type="Proteomes" id="UP001156398">
    <property type="component" value="Unassembled WGS sequence"/>
</dbReference>
<name>A0ABT6W4G1_9ACTN</name>
<dbReference type="Gene3D" id="3.40.80.10">
    <property type="entry name" value="Peptidoglycan recognition protein-like"/>
    <property type="match status" value="1"/>
</dbReference>
<gene>
    <name evidence="7" type="ORF">POF43_023405</name>
</gene>
<feature type="domain" description="N-acetylmuramoyl-L-alanine amidase" evidence="6">
    <location>
        <begin position="262"/>
        <end position="401"/>
    </location>
</feature>
<keyword evidence="4" id="KW-0961">Cell wall biogenesis/degradation</keyword>
<comment type="caution">
    <text evidence="7">The sequence shown here is derived from an EMBL/GenBank/DDBJ whole genome shotgun (WGS) entry which is preliminary data.</text>
</comment>
<dbReference type="PROSITE" id="PS51257">
    <property type="entry name" value="PROKAR_LIPOPROTEIN"/>
    <property type="match status" value="1"/>
</dbReference>
<dbReference type="Gene3D" id="1.10.530.10">
    <property type="match status" value="1"/>
</dbReference>
<dbReference type="EMBL" id="JAAGKO020000039">
    <property type="protein sequence ID" value="MDI5965638.1"/>
    <property type="molecule type" value="Genomic_DNA"/>
</dbReference>
<evidence type="ECO:0000313" key="7">
    <source>
        <dbReference type="EMBL" id="MDI5965638.1"/>
    </source>
</evidence>
<evidence type="ECO:0000256" key="2">
    <source>
        <dbReference type="ARBA" id="ARBA00011901"/>
    </source>
</evidence>
<dbReference type="PROSITE" id="PS51318">
    <property type="entry name" value="TAT"/>
    <property type="match status" value="1"/>
</dbReference>
<dbReference type="InterPro" id="IPR006311">
    <property type="entry name" value="TAT_signal"/>
</dbReference>
<proteinExistence type="predicted"/>